<accession>A0A1G2HZ41</accession>
<dbReference type="Pfam" id="PF01783">
    <property type="entry name" value="Ribosomal_L32p"/>
    <property type="match status" value="1"/>
</dbReference>
<feature type="compositionally biased region" description="Basic and acidic residues" evidence="6">
    <location>
        <begin position="72"/>
        <end position="81"/>
    </location>
</feature>
<evidence type="ECO:0000256" key="4">
    <source>
        <dbReference type="ARBA" id="ARBA00035178"/>
    </source>
</evidence>
<comment type="caution">
    <text evidence="7">The sequence shown here is derived from an EMBL/GenBank/DDBJ whole genome shotgun (WGS) entry which is preliminary data.</text>
</comment>
<gene>
    <name evidence="5" type="primary">rpmF</name>
    <name evidence="7" type="ORF">A3C58_01300</name>
</gene>
<dbReference type="EMBL" id="MHOR01000001">
    <property type="protein sequence ID" value="OGZ67822.1"/>
    <property type="molecule type" value="Genomic_DNA"/>
</dbReference>
<dbReference type="PANTHER" id="PTHR35534:SF1">
    <property type="entry name" value="LARGE RIBOSOMAL SUBUNIT PROTEIN BL32"/>
    <property type="match status" value="1"/>
</dbReference>
<dbReference type="GO" id="GO:0015934">
    <property type="term" value="C:large ribosomal subunit"/>
    <property type="evidence" value="ECO:0007669"/>
    <property type="project" value="InterPro"/>
</dbReference>
<dbReference type="AlphaFoldDB" id="A0A1G2HZ41"/>
<proteinExistence type="inferred from homology"/>
<dbReference type="Proteomes" id="UP000178380">
    <property type="component" value="Unassembled WGS sequence"/>
</dbReference>
<dbReference type="HAMAP" id="MF_00340">
    <property type="entry name" value="Ribosomal_bL32"/>
    <property type="match status" value="1"/>
</dbReference>
<protein>
    <recommendedName>
        <fullName evidence="4 5">Large ribosomal subunit protein bL32</fullName>
    </recommendedName>
</protein>
<evidence type="ECO:0000256" key="2">
    <source>
        <dbReference type="ARBA" id="ARBA00022980"/>
    </source>
</evidence>
<dbReference type="GO" id="GO:0003735">
    <property type="term" value="F:structural constituent of ribosome"/>
    <property type="evidence" value="ECO:0007669"/>
    <property type="project" value="InterPro"/>
</dbReference>
<evidence type="ECO:0000256" key="3">
    <source>
        <dbReference type="ARBA" id="ARBA00023274"/>
    </source>
</evidence>
<evidence type="ECO:0000313" key="8">
    <source>
        <dbReference type="Proteomes" id="UP000178380"/>
    </source>
</evidence>
<dbReference type="NCBIfam" id="TIGR01031">
    <property type="entry name" value="rpmF_bact"/>
    <property type="match status" value="1"/>
</dbReference>
<dbReference type="InterPro" id="IPR002677">
    <property type="entry name" value="Ribosomal_bL32"/>
</dbReference>
<evidence type="ECO:0000256" key="6">
    <source>
        <dbReference type="SAM" id="MobiDB-lite"/>
    </source>
</evidence>
<dbReference type="InterPro" id="IPR044957">
    <property type="entry name" value="Ribosomal_bL32_bact"/>
</dbReference>
<dbReference type="GO" id="GO:0006412">
    <property type="term" value="P:translation"/>
    <property type="evidence" value="ECO:0007669"/>
    <property type="project" value="UniProtKB-UniRule"/>
</dbReference>
<evidence type="ECO:0000313" key="7">
    <source>
        <dbReference type="EMBL" id="OGZ67822.1"/>
    </source>
</evidence>
<dbReference type="PANTHER" id="PTHR35534">
    <property type="entry name" value="50S RIBOSOMAL PROTEIN L32"/>
    <property type="match status" value="1"/>
</dbReference>
<dbReference type="STRING" id="1802205.A3C58_01300"/>
<keyword evidence="3 5" id="KW-0687">Ribonucleoprotein</keyword>
<evidence type="ECO:0000256" key="1">
    <source>
        <dbReference type="ARBA" id="ARBA00008560"/>
    </source>
</evidence>
<dbReference type="InterPro" id="IPR011332">
    <property type="entry name" value="Ribosomal_zn-bd"/>
</dbReference>
<sequence>MAVPRHKHTRSSVGQRRMHIFITPVSLATCKKCSKPIRPHSICKHCGYYKDKEFINVLGKLTKKEKKIREKEIKDTQKDQKLGGGMSMEELSKK</sequence>
<name>A0A1G2HZ41_9BACT</name>
<feature type="region of interest" description="Disordered" evidence="6">
    <location>
        <begin position="72"/>
        <end position="94"/>
    </location>
</feature>
<comment type="similarity">
    <text evidence="1 5">Belongs to the bacterial ribosomal protein bL32 family.</text>
</comment>
<keyword evidence="2 5" id="KW-0689">Ribosomal protein</keyword>
<evidence type="ECO:0000256" key="5">
    <source>
        <dbReference type="HAMAP-Rule" id="MF_00340"/>
    </source>
</evidence>
<dbReference type="SUPFAM" id="SSF57829">
    <property type="entry name" value="Zn-binding ribosomal proteins"/>
    <property type="match status" value="1"/>
</dbReference>
<reference evidence="7 8" key="1">
    <citation type="journal article" date="2016" name="Nat. Commun.">
        <title>Thousands of microbial genomes shed light on interconnected biogeochemical processes in an aquifer system.</title>
        <authorList>
            <person name="Anantharaman K."/>
            <person name="Brown C.T."/>
            <person name="Hug L.A."/>
            <person name="Sharon I."/>
            <person name="Castelle C.J."/>
            <person name="Probst A.J."/>
            <person name="Thomas B.C."/>
            <person name="Singh A."/>
            <person name="Wilkins M.J."/>
            <person name="Karaoz U."/>
            <person name="Brodie E.L."/>
            <person name="Williams K.H."/>
            <person name="Hubbard S.S."/>
            <person name="Banfield J.F."/>
        </authorList>
    </citation>
    <scope>NUCLEOTIDE SEQUENCE [LARGE SCALE GENOMIC DNA]</scope>
</reference>
<organism evidence="7 8">
    <name type="scientific">Candidatus Staskawiczbacteria bacterium RIFCSPHIGHO2_02_FULL_34_10</name>
    <dbReference type="NCBI Taxonomy" id="1802205"/>
    <lineage>
        <taxon>Bacteria</taxon>
        <taxon>Candidatus Staskawicziibacteriota</taxon>
    </lineage>
</organism>